<dbReference type="Proteomes" id="UP000275267">
    <property type="component" value="Unassembled WGS sequence"/>
</dbReference>
<dbReference type="PANTHER" id="PTHR33074">
    <property type="entry name" value="EXPRESSED PROTEIN-RELATED"/>
    <property type="match status" value="1"/>
</dbReference>
<evidence type="ECO:0000313" key="3">
    <source>
        <dbReference type="Proteomes" id="UP000275267"/>
    </source>
</evidence>
<accession>A0A3L6PFM1</accession>
<proteinExistence type="predicted"/>
<comment type="caution">
    <text evidence="2">The sequence shown here is derived from an EMBL/GenBank/DDBJ whole genome shotgun (WGS) entry which is preliminary data.</text>
</comment>
<evidence type="ECO:0000313" key="2">
    <source>
        <dbReference type="EMBL" id="RLM54905.1"/>
    </source>
</evidence>
<organism evidence="2 3">
    <name type="scientific">Panicum miliaceum</name>
    <name type="common">Proso millet</name>
    <name type="synonym">Broomcorn millet</name>
    <dbReference type="NCBI Taxonomy" id="4540"/>
    <lineage>
        <taxon>Eukaryota</taxon>
        <taxon>Viridiplantae</taxon>
        <taxon>Streptophyta</taxon>
        <taxon>Embryophyta</taxon>
        <taxon>Tracheophyta</taxon>
        <taxon>Spermatophyta</taxon>
        <taxon>Magnoliopsida</taxon>
        <taxon>Liliopsida</taxon>
        <taxon>Poales</taxon>
        <taxon>Poaceae</taxon>
        <taxon>PACMAD clade</taxon>
        <taxon>Panicoideae</taxon>
        <taxon>Panicodae</taxon>
        <taxon>Paniceae</taxon>
        <taxon>Panicinae</taxon>
        <taxon>Panicum</taxon>
        <taxon>Panicum sect. Panicum</taxon>
    </lineage>
</organism>
<feature type="domain" description="DUF1618" evidence="1">
    <location>
        <begin position="195"/>
        <end position="275"/>
    </location>
</feature>
<dbReference type="Pfam" id="PF07762">
    <property type="entry name" value="DUF1618"/>
    <property type="match status" value="1"/>
</dbReference>
<protein>
    <recommendedName>
        <fullName evidence="1">DUF1618 domain-containing protein</fullName>
    </recommendedName>
</protein>
<dbReference type="EMBL" id="PQIB02000018">
    <property type="protein sequence ID" value="RLM54905.1"/>
    <property type="molecule type" value="Genomic_DNA"/>
</dbReference>
<reference evidence="3" key="1">
    <citation type="journal article" date="2019" name="Nat. Commun.">
        <title>The genome of broomcorn millet.</title>
        <authorList>
            <person name="Zou C."/>
            <person name="Miki D."/>
            <person name="Li D."/>
            <person name="Tang Q."/>
            <person name="Xiao L."/>
            <person name="Rajput S."/>
            <person name="Deng P."/>
            <person name="Jia W."/>
            <person name="Huang R."/>
            <person name="Zhang M."/>
            <person name="Sun Y."/>
            <person name="Hu J."/>
            <person name="Fu X."/>
            <person name="Schnable P.S."/>
            <person name="Li F."/>
            <person name="Zhang H."/>
            <person name="Feng B."/>
            <person name="Zhu X."/>
            <person name="Liu R."/>
            <person name="Schnable J.C."/>
            <person name="Zhu J.-K."/>
            <person name="Zhang H."/>
        </authorList>
    </citation>
    <scope>NUCLEOTIDE SEQUENCE [LARGE SCALE GENOMIC DNA]</scope>
</reference>
<sequence length="325" mass="35377">MIILPQQQLFHPPAEPDVGASCSDHVLLTATFFAARPPALSYLCVHFPDAAFASEPRVVASQGNLILLGTGTRSFSDPYGQETVYDYFVYRAGGGSPSLDLLPAKGRHQIWRSNVGLVDSAGGYAVVTLEPYHSCKRYILRVHREKAGRWRRKIVSRKLLPTASSAAAAGGREAPENEALEFTKAVALRGSTVAWADLRRAVLLLDALADDPVAHYVPLPETLSNHNSRELLDSAADPCSLRDVVERGDAITLVEMEYRCCCGVAPAGWRAVTRTQGSAGTIHVSGATEVPVSGEDTEHMDYSQIANDEMLDDHWSREANYDAEE</sequence>
<keyword evidence="3" id="KW-1185">Reference proteome</keyword>
<dbReference type="InterPro" id="IPR011676">
    <property type="entry name" value="DUF1618"/>
</dbReference>
<gene>
    <name evidence="2" type="ORF">C2845_PM10G02050</name>
</gene>
<dbReference type="OrthoDB" id="683851at2759"/>
<name>A0A3L6PFM1_PANMI</name>
<evidence type="ECO:0000259" key="1">
    <source>
        <dbReference type="Pfam" id="PF07762"/>
    </source>
</evidence>
<dbReference type="AlphaFoldDB" id="A0A3L6PFM1"/>